<sequence length="104" mass="11896">MDLNGTAGEQPYNDDGCRLRPAEDGWCNMEWVRGPPPHFIMDECEQKACVWGGGSFSTLVDYFRALVFLPFTLSPFLEPRSTTGKKQYNNNRTMKDNNLLIFNI</sequence>
<dbReference type="EMBL" id="IACM01174664">
    <property type="protein sequence ID" value="LAB44450.1"/>
    <property type="molecule type" value="Transcribed_RNA"/>
</dbReference>
<reference evidence="1" key="1">
    <citation type="submission" date="2017-07" db="EMBL/GenBank/DDBJ databases">
        <authorList>
            <person name="Mikheyev A."/>
            <person name="Grau M."/>
        </authorList>
    </citation>
    <scope>NUCLEOTIDE SEQUENCE</scope>
    <source>
        <tissue evidence="1">Venom_gland</tissue>
    </source>
</reference>
<accession>A0A2D4NFH0</accession>
<dbReference type="AlphaFoldDB" id="A0A2D4NFH0"/>
<evidence type="ECO:0000313" key="1">
    <source>
        <dbReference type="EMBL" id="LAB44450.1"/>
    </source>
</evidence>
<name>A0A2D4NFH0_9SAUR</name>
<organism evidence="1">
    <name type="scientific">Micrurus spixii</name>
    <name type="common">Amazon coral snake</name>
    <dbReference type="NCBI Taxonomy" id="129469"/>
    <lineage>
        <taxon>Eukaryota</taxon>
        <taxon>Metazoa</taxon>
        <taxon>Chordata</taxon>
        <taxon>Craniata</taxon>
        <taxon>Vertebrata</taxon>
        <taxon>Euteleostomi</taxon>
        <taxon>Lepidosauria</taxon>
        <taxon>Squamata</taxon>
        <taxon>Bifurcata</taxon>
        <taxon>Unidentata</taxon>
        <taxon>Episquamata</taxon>
        <taxon>Toxicofera</taxon>
        <taxon>Serpentes</taxon>
        <taxon>Colubroidea</taxon>
        <taxon>Elapidae</taxon>
        <taxon>Elapinae</taxon>
        <taxon>Micrurus</taxon>
    </lineage>
</organism>
<proteinExistence type="predicted"/>
<protein>
    <submittedName>
        <fullName evidence="1">Uncharacterized protein</fullName>
    </submittedName>
</protein>
<reference evidence="1" key="2">
    <citation type="submission" date="2017-11" db="EMBL/GenBank/DDBJ databases">
        <title>Coralsnake Venomics: Analyses of Venom Gland Transcriptomes and Proteomes of Six Brazilian Taxa.</title>
        <authorList>
            <person name="Aird S.D."/>
            <person name="Jorge da Silva N."/>
            <person name="Qiu L."/>
            <person name="Villar-Briones A."/>
            <person name="Aparecida-Saddi V."/>
            <person name="Campos-Telles M.P."/>
            <person name="Grau M."/>
            <person name="Mikheyev A.S."/>
        </authorList>
    </citation>
    <scope>NUCLEOTIDE SEQUENCE</scope>
    <source>
        <tissue evidence="1">Venom_gland</tissue>
    </source>
</reference>